<accession>A0A164UVX2</accession>
<dbReference type="Proteomes" id="UP000077755">
    <property type="component" value="Chromosome 6"/>
</dbReference>
<reference evidence="1" key="1">
    <citation type="journal article" date="2016" name="Nat. Genet.">
        <title>A high-quality carrot genome assembly provides new insights into carotenoid accumulation and asterid genome evolution.</title>
        <authorList>
            <person name="Iorizzo M."/>
            <person name="Ellison S."/>
            <person name="Senalik D."/>
            <person name="Zeng P."/>
            <person name="Satapoomin P."/>
            <person name="Huang J."/>
            <person name="Bowman M."/>
            <person name="Iovene M."/>
            <person name="Sanseverino W."/>
            <person name="Cavagnaro P."/>
            <person name="Yildiz M."/>
            <person name="Macko-Podgorni A."/>
            <person name="Moranska E."/>
            <person name="Grzebelus E."/>
            <person name="Grzebelus D."/>
            <person name="Ashrafi H."/>
            <person name="Zheng Z."/>
            <person name="Cheng S."/>
            <person name="Spooner D."/>
            <person name="Van Deynze A."/>
            <person name="Simon P."/>
        </authorList>
    </citation>
    <scope>NUCLEOTIDE SEQUENCE</scope>
    <source>
        <tissue evidence="1">Leaf</tissue>
    </source>
</reference>
<proteinExistence type="predicted"/>
<evidence type="ECO:0000313" key="1">
    <source>
        <dbReference type="EMBL" id="WOH03413.1"/>
    </source>
</evidence>
<keyword evidence="2" id="KW-1185">Reference proteome</keyword>
<evidence type="ECO:0000313" key="2">
    <source>
        <dbReference type="Proteomes" id="UP000077755"/>
    </source>
</evidence>
<sequence length="228" mass="25789">MRKAFLAKCAAELRVYYNYDCDNEIGDVYVRSHIQSNLKNQLSKEKKRADERVKIARSLGYTHATRRMLKTHYFGKVHGRASLSTGRVKNLRKLRKRGRKIELDSKFETPITNLEFFKYVYNIDEPIVKNIVQSLEDVSNSQPAPKAPLSPARLLGKDEAARLNSSQPTDSSTTTISKVAYSIIGKVLAEVTTTVRSLDGMDPIPRSRLNEMLEKLATAAFPDRTDPV</sequence>
<protein>
    <submittedName>
        <fullName evidence="1">Uncharacterized protein</fullName>
    </submittedName>
</protein>
<organism evidence="1 2">
    <name type="scientific">Daucus carota subsp. sativus</name>
    <name type="common">Carrot</name>
    <dbReference type="NCBI Taxonomy" id="79200"/>
    <lineage>
        <taxon>Eukaryota</taxon>
        <taxon>Viridiplantae</taxon>
        <taxon>Streptophyta</taxon>
        <taxon>Embryophyta</taxon>
        <taxon>Tracheophyta</taxon>
        <taxon>Spermatophyta</taxon>
        <taxon>Magnoliopsida</taxon>
        <taxon>eudicotyledons</taxon>
        <taxon>Gunneridae</taxon>
        <taxon>Pentapetalae</taxon>
        <taxon>asterids</taxon>
        <taxon>campanulids</taxon>
        <taxon>Apiales</taxon>
        <taxon>Apiaceae</taxon>
        <taxon>Apioideae</taxon>
        <taxon>Scandiceae</taxon>
        <taxon>Daucinae</taxon>
        <taxon>Daucus</taxon>
        <taxon>Daucus sect. Daucus</taxon>
    </lineage>
</organism>
<dbReference type="Gramene" id="KZM89441">
    <property type="protein sequence ID" value="KZM89441"/>
    <property type="gene ID" value="DCAR_023196"/>
</dbReference>
<reference evidence="1" key="2">
    <citation type="submission" date="2022-03" db="EMBL/GenBank/DDBJ databases">
        <title>Draft title - Genomic analysis of global carrot germplasm unveils the trajectory of domestication and the origin of high carotenoid orange carrot.</title>
        <authorList>
            <person name="Iorizzo M."/>
            <person name="Ellison S."/>
            <person name="Senalik D."/>
            <person name="Macko-Podgorni A."/>
            <person name="Grzebelus D."/>
            <person name="Bostan H."/>
            <person name="Rolling W."/>
            <person name="Curaba J."/>
            <person name="Simon P."/>
        </authorList>
    </citation>
    <scope>NUCLEOTIDE SEQUENCE</scope>
    <source>
        <tissue evidence="1">Leaf</tissue>
    </source>
</reference>
<dbReference type="AlphaFoldDB" id="A0A164UVX2"/>
<dbReference type="EMBL" id="CP093348">
    <property type="protein sequence ID" value="WOH03413.1"/>
    <property type="molecule type" value="Genomic_DNA"/>
</dbReference>
<gene>
    <name evidence="1" type="ORF">DCAR_0622810</name>
</gene>
<name>A0A164UVX2_DAUCS</name>